<evidence type="ECO:0000313" key="2">
    <source>
        <dbReference type="Proteomes" id="UP000298416"/>
    </source>
</evidence>
<dbReference type="PANTHER" id="PTHR36264">
    <property type="entry name" value="SET DOMAIN-CONTAINING PROTEIN"/>
    <property type="match status" value="1"/>
</dbReference>
<evidence type="ECO:0000313" key="1">
    <source>
        <dbReference type="EMBL" id="KAG6414401.1"/>
    </source>
</evidence>
<protein>
    <recommendedName>
        <fullName evidence="3">TF-B3 domain-containing protein</fullName>
    </recommendedName>
</protein>
<evidence type="ECO:0008006" key="3">
    <source>
        <dbReference type="Google" id="ProtNLM"/>
    </source>
</evidence>
<dbReference type="PANTHER" id="PTHR36264:SF5">
    <property type="entry name" value="SET DOMAIN-CONTAINING PROTEIN"/>
    <property type="match status" value="1"/>
</dbReference>
<reference evidence="1" key="2">
    <citation type="submission" date="2020-08" db="EMBL/GenBank/DDBJ databases">
        <title>Plant Genome Project.</title>
        <authorList>
            <person name="Zhang R.-G."/>
        </authorList>
    </citation>
    <scope>NUCLEOTIDE SEQUENCE</scope>
    <source>
        <strain evidence="1">Huo1</strain>
        <tissue evidence="1">Leaf</tissue>
    </source>
</reference>
<dbReference type="AlphaFoldDB" id="A0A8X8ZRT3"/>
<dbReference type="EMBL" id="PNBA02000009">
    <property type="protein sequence ID" value="KAG6414401.1"/>
    <property type="molecule type" value="Genomic_DNA"/>
</dbReference>
<keyword evidence="2" id="KW-1185">Reference proteome</keyword>
<proteinExistence type="predicted"/>
<gene>
    <name evidence="1" type="ORF">SASPL_127123</name>
</gene>
<reference evidence="1" key="1">
    <citation type="submission" date="2018-01" db="EMBL/GenBank/DDBJ databases">
        <authorList>
            <person name="Mao J.F."/>
        </authorList>
    </citation>
    <scope>NUCLEOTIDE SEQUENCE</scope>
    <source>
        <strain evidence="1">Huo1</strain>
        <tissue evidence="1">Leaf</tissue>
    </source>
</reference>
<organism evidence="1">
    <name type="scientific">Salvia splendens</name>
    <name type="common">Scarlet sage</name>
    <dbReference type="NCBI Taxonomy" id="180675"/>
    <lineage>
        <taxon>Eukaryota</taxon>
        <taxon>Viridiplantae</taxon>
        <taxon>Streptophyta</taxon>
        <taxon>Embryophyta</taxon>
        <taxon>Tracheophyta</taxon>
        <taxon>Spermatophyta</taxon>
        <taxon>Magnoliopsida</taxon>
        <taxon>eudicotyledons</taxon>
        <taxon>Gunneridae</taxon>
        <taxon>Pentapetalae</taxon>
        <taxon>asterids</taxon>
        <taxon>lamiids</taxon>
        <taxon>Lamiales</taxon>
        <taxon>Lamiaceae</taxon>
        <taxon>Nepetoideae</taxon>
        <taxon>Mentheae</taxon>
        <taxon>Salviinae</taxon>
        <taxon>Salvia</taxon>
        <taxon>Salvia subgen. Calosphace</taxon>
        <taxon>core Calosphace</taxon>
    </lineage>
</organism>
<name>A0A8X8ZRT3_SALSN</name>
<accession>A0A8X8ZRT3</accession>
<comment type="caution">
    <text evidence="1">The sequence shown here is derived from an EMBL/GenBank/DDBJ whole genome shotgun (WGS) entry which is preliminary data.</text>
</comment>
<dbReference type="Proteomes" id="UP000298416">
    <property type="component" value="Unassembled WGS sequence"/>
</dbReference>
<sequence>MLNHMTLKKTYFYNFYPPKSQEETATPSGFRYHRMLVEIRDVRPPPMLDPNQPWQIKKTLNHYEVSSGKIALPFNDTFEYVLRYWNFSMANHIAILGHRVAVVVWDVTNDNQPIKYEGNDVYFQITPSENYVLTCEDLMRQRNLKVDDYIGIYWDCRQSFFHVKLFYSGMS</sequence>